<evidence type="ECO:0000313" key="3">
    <source>
        <dbReference type="Proteomes" id="UP000001203"/>
    </source>
</evidence>
<accession>B1WXL9</accession>
<dbReference type="KEGG" id="cyt:cce_3212"/>
<dbReference type="HOGENOM" id="CLU_195866_2_0_3"/>
<reference evidence="2 3" key="1">
    <citation type="journal article" date="2008" name="Proc. Natl. Acad. Sci. U.S.A.">
        <title>The genome of Cyanothece 51142, a unicellular diazotrophic cyanobacterium important in the marine nitrogen cycle.</title>
        <authorList>
            <person name="Welsh E.A."/>
            <person name="Liberton M."/>
            <person name="Stoeckel J."/>
            <person name="Loh T."/>
            <person name="Elvitigala T."/>
            <person name="Wang C."/>
            <person name="Wollam A."/>
            <person name="Fulton R.S."/>
            <person name="Clifton S.W."/>
            <person name="Jacobs J.M."/>
            <person name="Aurora R."/>
            <person name="Ghosh B.K."/>
            <person name="Sherman L.A."/>
            <person name="Smith R.D."/>
            <person name="Wilson R.K."/>
            <person name="Pakrasi H.B."/>
        </authorList>
    </citation>
    <scope>NUCLEOTIDE SEQUENCE [LARGE SCALE GENOMIC DNA]</scope>
    <source>
        <strain evidence="3">ATCC 51142 / BH68</strain>
    </source>
</reference>
<proteinExistence type="predicted"/>
<dbReference type="STRING" id="43989.cce_3212"/>
<dbReference type="Proteomes" id="UP000001203">
    <property type="component" value="Chromosome circular"/>
</dbReference>
<keyword evidence="3" id="KW-1185">Reference proteome</keyword>
<feature type="domain" description="DUF6888" evidence="1">
    <location>
        <begin position="2"/>
        <end position="39"/>
    </location>
</feature>
<evidence type="ECO:0000313" key="2">
    <source>
        <dbReference type="EMBL" id="ACB52560.1"/>
    </source>
</evidence>
<sequence>MTGFYIPIYLIRLDERNNQLIILAGDEIELTIDPDGEWRFLT</sequence>
<protein>
    <recommendedName>
        <fullName evidence="1">DUF6888 domain-containing protein</fullName>
    </recommendedName>
</protein>
<dbReference type="EMBL" id="CP000806">
    <property type="protein sequence ID" value="ACB52560.1"/>
    <property type="molecule type" value="Genomic_DNA"/>
</dbReference>
<dbReference type="AlphaFoldDB" id="B1WXL9"/>
<organism evidence="2 3">
    <name type="scientific">Crocosphaera subtropica (strain ATCC 51142 / BH68)</name>
    <name type="common">Cyanothece sp. (strain ATCC 51142)</name>
    <dbReference type="NCBI Taxonomy" id="43989"/>
    <lineage>
        <taxon>Bacteria</taxon>
        <taxon>Bacillati</taxon>
        <taxon>Cyanobacteriota</taxon>
        <taxon>Cyanophyceae</taxon>
        <taxon>Oscillatoriophycideae</taxon>
        <taxon>Chroococcales</taxon>
        <taxon>Aphanothecaceae</taxon>
        <taxon>Crocosphaera</taxon>
        <taxon>Crocosphaera subtropica</taxon>
    </lineage>
</organism>
<dbReference type="InterPro" id="IPR054181">
    <property type="entry name" value="DUF6888"/>
</dbReference>
<gene>
    <name evidence="2" type="ordered locus">cce_3212</name>
</gene>
<evidence type="ECO:0000259" key="1">
    <source>
        <dbReference type="Pfam" id="PF21828"/>
    </source>
</evidence>
<name>B1WXL9_CROS5</name>
<dbReference type="Pfam" id="PF21828">
    <property type="entry name" value="DUF6888"/>
    <property type="match status" value="1"/>
</dbReference>